<gene>
    <name evidence="1" type="ORF">AV926_04795</name>
</gene>
<accession>A0A161SB17</accession>
<evidence type="ECO:0000313" key="2">
    <source>
        <dbReference type="Proteomes" id="UP000076630"/>
    </source>
</evidence>
<keyword evidence="2" id="KW-1185">Reference proteome</keyword>
<organism evidence="1 2">
    <name type="scientific">Myroides marinus</name>
    <dbReference type="NCBI Taxonomy" id="703342"/>
    <lineage>
        <taxon>Bacteria</taxon>
        <taxon>Pseudomonadati</taxon>
        <taxon>Bacteroidota</taxon>
        <taxon>Flavobacteriia</taxon>
        <taxon>Flavobacteriales</taxon>
        <taxon>Flavobacteriaceae</taxon>
        <taxon>Myroides</taxon>
    </lineage>
</organism>
<dbReference type="OrthoDB" id="1449828at2"/>
<name>A0A161SB17_9FLAO</name>
<protein>
    <submittedName>
        <fullName evidence="1">Uncharacterized protein</fullName>
    </submittedName>
</protein>
<reference evidence="1 2" key="1">
    <citation type="submission" date="2016-01" db="EMBL/GenBank/DDBJ databases">
        <title>Whole genome sequencing of Myroides marinus L41.</title>
        <authorList>
            <person name="Hong K.W."/>
        </authorList>
    </citation>
    <scope>NUCLEOTIDE SEQUENCE [LARGE SCALE GENOMIC DNA]</scope>
    <source>
        <strain evidence="1 2">L41</strain>
    </source>
</reference>
<dbReference type="AlphaFoldDB" id="A0A161SB17"/>
<dbReference type="EMBL" id="LQNU01000041">
    <property type="protein sequence ID" value="KZE82869.1"/>
    <property type="molecule type" value="Genomic_DNA"/>
</dbReference>
<dbReference type="Proteomes" id="UP000076630">
    <property type="component" value="Unassembled WGS sequence"/>
</dbReference>
<dbReference type="RefSeq" id="WP_038986908.1">
    <property type="nucleotide sequence ID" value="NZ_JWJO01000037.1"/>
</dbReference>
<proteinExistence type="predicted"/>
<sequence length="59" mass="6578">MKHIKDILQEIPAVAMLNQNSKVGKTTVNPTKCTAEKFACHPQGWFGGIEECKACKKKF</sequence>
<evidence type="ECO:0000313" key="1">
    <source>
        <dbReference type="EMBL" id="KZE82869.1"/>
    </source>
</evidence>
<comment type="caution">
    <text evidence="1">The sequence shown here is derived from an EMBL/GenBank/DDBJ whole genome shotgun (WGS) entry which is preliminary data.</text>
</comment>